<evidence type="ECO:0000256" key="6">
    <source>
        <dbReference type="ARBA" id="ARBA00023136"/>
    </source>
</evidence>
<dbReference type="EMBL" id="JACOFV010000007">
    <property type="protein sequence ID" value="MBC3862330.1"/>
    <property type="molecule type" value="Genomic_DNA"/>
</dbReference>
<evidence type="ECO:0000256" key="2">
    <source>
        <dbReference type="ARBA" id="ARBA00022475"/>
    </source>
</evidence>
<evidence type="ECO:0000256" key="5">
    <source>
        <dbReference type="ARBA" id="ARBA00022989"/>
    </source>
</evidence>
<keyword evidence="4 7" id="KW-0812">Transmembrane</keyword>
<evidence type="ECO:0000313" key="8">
    <source>
        <dbReference type="EMBL" id="MBC3862330.1"/>
    </source>
</evidence>
<reference evidence="8" key="1">
    <citation type="submission" date="2020-08" db="EMBL/GenBank/DDBJ databases">
        <title>Novel species isolated from subtropical streams in China.</title>
        <authorList>
            <person name="Lu H."/>
        </authorList>
    </citation>
    <scope>NUCLEOTIDE SEQUENCE</scope>
    <source>
        <strain evidence="8">KACC 12607</strain>
    </source>
</reference>
<comment type="pathway">
    <text evidence="7">Protein modification; lipoprotein biosynthesis (diacylglyceryl transfer).</text>
</comment>
<dbReference type="Pfam" id="PF01790">
    <property type="entry name" value="LGT"/>
    <property type="match status" value="1"/>
</dbReference>
<dbReference type="PANTHER" id="PTHR30589">
    <property type="entry name" value="PROLIPOPROTEIN DIACYLGLYCERYL TRANSFERASE"/>
    <property type="match status" value="1"/>
</dbReference>
<dbReference type="PANTHER" id="PTHR30589:SF0">
    <property type="entry name" value="PHOSPHATIDYLGLYCEROL--PROLIPOPROTEIN DIACYLGLYCERYL TRANSFERASE"/>
    <property type="match status" value="1"/>
</dbReference>
<dbReference type="HAMAP" id="MF_01147">
    <property type="entry name" value="Lgt"/>
    <property type="match status" value="1"/>
</dbReference>
<feature type="transmembrane region" description="Helical" evidence="7">
    <location>
        <begin position="267"/>
        <end position="292"/>
    </location>
</feature>
<dbReference type="InterPro" id="IPR001640">
    <property type="entry name" value="Lgt"/>
</dbReference>
<dbReference type="EC" id="2.5.1.145" evidence="7"/>
<feature type="transmembrane region" description="Helical" evidence="7">
    <location>
        <begin position="237"/>
        <end position="255"/>
    </location>
</feature>
<dbReference type="GO" id="GO:0005886">
    <property type="term" value="C:plasma membrane"/>
    <property type="evidence" value="ECO:0007669"/>
    <property type="project" value="UniProtKB-SubCell"/>
</dbReference>
<sequence length="302" mass="33269">MSYPYLSDLIKSITGTDTPLHMPMFGLCVALAMIVASTLLSRELSRMYAAGDIPSASISNTGSDGLKYRLEVPPQDVVPDLTFIVMLAGILGARLFHILEHLDAFSADPIAMLLSTSGLSIFGGLIFGTCSGIFCVRKWRLPFRSLLDAAAPSMMIGYAIGRVGCQISGDGDWGIMANAEAKPSWLPTWLWSQTYDHNIYGEVIANPGVYPTPIYETAMALFCFFILWKLRKNPFQAGWLFSVYLIFAGIERFMIEQIRVNPVFKFSGILMTQAEIISVTLFLIGIAGITICSERVTKKVLH</sequence>
<evidence type="ECO:0000256" key="1">
    <source>
        <dbReference type="ARBA" id="ARBA00007150"/>
    </source>
</evidence>
<comment type="subcellular location">
    <subcellularLocation>
        <location evidence="7">Cell membrane</location>
        <topology evidence="7">Multi-pass membrane protein</topology>
    </subcellularLocation>
</comment>
<dbReference type="GO" id="GO:0042158">
    <property type="term" value="P:lipoprotein biosynthetic process"/>
    <property type="evidence" value="ECO:0007669"/>
    <property type="project" value="UniProtKB-UniRule"/>
</dbReference>
<name>A0A923HFZ8_9BURK</name>
<accession>A0A923HFZ8</accession>
<feature type="transmembrane region" description="Helical" evidence="7">
    <location>
        <begin position="77"/>
        <end position="98"/>
    </location>
</feature>
<organism evidence="8 9">
    <name type="scientific">Undibacterium jejuense</name>
    <dbReference type="NCBI Taxonomy" id="1344949"/>
    <lineage>
        <taxon>Bacteria</taxon>
        <taxon>Pseudomonadati</taxon>
        <taxon>Pseudomonadota</taxon>
        <taxon>Betaproteobacteria</taxon>
        <taxon>Burkholderiales</taxon>
        <taxon>Oxalobacteraceae</taxon>
        <taxon>Undibacterium</taxon>
    </lineage>
</organism>
<dbReference type="AlphaFoldDB" id="A0A923HFZ8"/>
<keyword evidence="6 7" id="KW-0472">Membrane</keyword>
<evidence type="ECO:0000256" key="7">
    <source>
        <dbReference type="HAMAP-Rule" id="MF_01147"/>
    </source>
</evidence>
<feature type="binding site" evidence="7">
    <location>
        <position position="162"/>
    </location>
    <ligand>
        <name>a 1,2-diacyl-sn-glycero-3-phospho-(1'-sn-glycerol)</name>
        <dbReference type="ChEBI" id="CHEBI:64716"/>
    </ligand>
</feature>
<feature type="transmembrane region" description="Helical" evidence="7">
    <location>
        <begin position="110"/>
        <end position="136"/>
    </location>
</feature>
<proteinExistence type="inferred from homology"/>
<gene>
    <name evidence="7" type="primary">lgt</name>
    <name evidence="8" type="ORF">H8K32_09495</name>
</gene>
<dbReference type="Proteomes" id="UP000634011">
    <property type="component" value="Unassembled WGS sequence"/>
</dbReference>
<evidence type="ECO:0000256" key="4">
    <source>
        <dbReference type="ARBA" id="ARBA00022692"/>
    </source>
</evidence>
<comment type="caution">
    <text evidence="8">The sequence shown here is derived from an EMBL/GenBank/DDBJ whole genome shotgun (WGS) entry which is preliminary data.</text>
</comment>
<evidence type="ECO:0000256" key="3">
    <source>
        <dbReference type="ARBA" id="ARBA00022679"/>
    </source>
</evidence>
<dbReference type="GO" id="GO:0008961">
    <property type="term" value="F:phosphatidylglycerol-prolipoprotein diacylglyceryl transferase activity"/>
    <property type="evidence" value="ECO:0007669"/>
    <property type="project" value="UniProtKB-UniRule"/>
</dbReference>
<comment type="function">
    <text evidence="7">Catalyzes the transfer of the diacylglyceryl group from phosphatidylglycerol to the sulfhydryl group of the N-terminal cysteine of a prolipoprotein, the first step in the formation of mature lipoproteins.</text>
</comment>
<comment type="catalytic activity">
    <reaction evidence="7">
        <text>L-cysteinyl-[prolipoprotein] + a 1,2-diacyl-sn-glycero-3-phospho-(1'-sn-glycerol) = an S-1,2-diacyl-sn-glyceryl-L-cysteinyl-[prolipoprotein] + sn-glycerol 1-phosphate + H(+)</text>
        <dbReference type="Rhea" id="RHEA:56712"/>
        <dbReference type="Rhea" id="RHEA-COMP:14679"/>
        <dbReference type="Rhea" id="RHEA-COMP:14680"/>
        <dbReference type="ChEBI" id="CHEBI:15378"/>
        <dbReference type="ChEBI" id="CHEBI:29950"/>
        <dbReference type="ChEBI" id="CHEBI:57685"/>
        <dbReference type="ChEBI" id="CHEBI:64716"/>
        <dbReference type="ChEBI" id="CHEBI:140658"/>
        <dbReference type="EC" id="2.5.1.145"/>
    </reaction>
</comment>
<keyword evidence="5 7" id="KW-1133">Transmembrane helix</keyword>
<protein>
    <recommendedName>
        <fullName evidence="7">Phosphatidylglycerol--prolipoprotein diacylglyceryl transferase</fullName>
        <ecNumber evidence="7">2.5.1.145</ecNumber>
    </recommendedName>
</protein>
<comment type="similarity">
    <text evidence="1 7">Belongs to the Lgt family.</text>
</comment>
<feature type="transmembrane region" description="Helical" evidence="7">
    <location>
        <begin position="20"/>
        <end position="40"/>
    </location>
</feature>
<evidence type="ECO:0000313" key="9">
    <source>
        <dbReference type="Proteomes" id="UP000634011"/>
    </source>
</evidence>
<keyword evidence="2 7" id="KW-1003">Cell membrane</keyword>
<keyword evidence="3 7" id="KW-0808">Transferase</keyword>
<dbReference type="RefSeq" id="WP_186912248.1">
    <property type="nucleotide sequence ID" value="NZ_JACOFV010000007.1"/>
</dbReference>
<keyword evidence="9" id="KW-1185">Reference proteome</keyword>